<keyword evidence="3" id="KW-1185">Reference proteome</keyword>
<keyword evidence="1" id="KW-1133">Transmembrane helix</keyword>
<name>A0A5Q0TGA9_9VIBR</name>
<dbReference type="Pfam" id="PF11137">
    <property type="entry name" value="DUF2909"/>
    <property type="match status" value="1"/>
</dbReference>
<feature type="transmembrane region" description="Helical" evidence="1">
    <location>
        <begin position="54"/>
        <end position="73"/>
    </location>
</feature>
<organism evidence="2 3">
    <name type="scientific">Vibrio algicola</name>
    <dbReference type="NCBI Taxonomy" id="2662262"/>
    <lineage>
        <taxon>Bacteria</taxon>
        <taxon>Pseudomonadati</taxon>
        <taxon>Pseudomonadota</taxon>
        <taxon>Gammaproteobacteria</taxon>
        <taxon>Vibrionales</taxon>
        <taxon>Vibrionaceae</taxon>
        <taxon>Vibrio</taxon>
    </lineage>
</organism>
<gene>
    <name evidence="2" type="ORF">GFB47_12005</name>
</gene>
<dbReference type="AlphaFoldDB" id="A0A5Q0TGA9"/>
<evidence type="ECO:0000313" key="3">
    <source>
        <dbReference type="Proteomes" id="UP000348942"/>
    </source>
</evidence>
<keyword evidence="1" id="KW-0812">Transmembrane</keyword>
<dbReference type="EMBL" id="CP045700">
    <property type="protein sequence ID" value="QGA66173.1"/>
    <property type="molecule type" value="Genomic_DNA"/>
</dbReference>
<dbReference type="RefSeq" id="WP_153448309.1">
    <property type="nucleotide sequence ID" value="NZ_CP045700.1"/>
</dbReference>
<accession>A0A5Q0TGA9</accession>
<evidence type="ECO:0000313" key="2">
    <source>
        <dbReference type="EMBL" id="QGA66173.1"/>
    </source>
</evidence>
<evidence type="ECO:0000256" key="1">
    <source>
        <dbReference type="SAM" id="Phobius"/>
    </source>
</evidence>
<dbReference type="InterPro" id="IPR021313">
    <property type="entry name" value="DUF2909"/>
</dbReference>
<protein>
    <submittedName>
        <fullName evidence="2">DUF2909 family protein</fullName>
    </submittedName>
</protein>
<keyword evidence="1" id="KW-0472">Membrane</keyword>
<feature type="transmembrane region" description="Helical" evidence="1">
    <location>
        <begin position="6"/>
        <end position="23"/>
    </location>
</feature>
<reference evidence="2 3" key="1">
    <citation type="submission" date="2019-10" db="EMBL/GenBank/DDBJ databases">
        <title>Vibrio sp. nov., isolated from Coralline algae surface.</title>
        <authorList>
            <person name="Geng Y."/>
            <person name="Zhang X."/>
        </authorList>
    </citation>
    <scope>NUCLEOTIDE SEQUENCE [LARGE SCALE GENOMIC DNA]</scope>
    <source>
        <strain evidence="2 3">SM1977</strain>
    </source>
</reference>
<dbReference type="Proteomes" id="UP000348942">
    <property type="component" value="Chromosome 2"/>
</dbReference>
<sequence>MTAILLIKFLLVVLILFIFYNLARALYVMVRESSDNENSPINPPSMTHFIGRRLLFAVCVMLFLIFLMASGIITPNPRPY</sequence>
<proteinExistence type="predicted"/>